<evidence type="ECO:0000313" key="1">
    <source>
        <dbReference type="EMBL" id="VEP16500.1"/>
    </source>
</evidence>
<dbReference type="AlphaFoldDB" id="A0A563VYK2"/>
<dbReference type="EMBL" id="CAACVJ010000400">
    <property type="protein sequence ID" value="VEP16500.1"/>
    <property type="molecule type" value="Genomic_DNA"/>
</dbReference>
<dbReference type="Proteomes" id="UP000320055">
    <property type="component" value="Unassembled WGS sequence"/>
</dbReference>
<evidence type="ECO:0000313" key="2">
    <source>
        <dbReference type="Proteomes" id="UP000320055"/>
    </source>
</evidence>
<protein>
    <submittedName>
        <fullName evidence="1">Uncharacterized protein</fullName>
    </submittedName>
</protein>
<proteinExistence type="predicted"/>
<accession>A0A563VYK2</accession>
<name>A0A563VYK2_9CYAN</name>
<organism evidence="1 2">
    <name type="scientific">Hyella patelloides LEGE 07179</name>
    <dbReference type="NCBI Taxonomy" id="945734"/>
    <lineage>
        <taxon>Bacteria</taxon>
        <taxon>Bacillati</taxon>
        <taxon>Cyanobacteriota</taxon>
        <taxon>Cyanophyceae</taxon>
        <taxon>Pleurocapsales</taxon>
        <taxon>Hyellaceae</taxon>
        <taxon>Hyella</taxon>
    </lineage>
</organism>
<sequence length="78" mass="9019">MTINIALEQEQEQRAENSRAAVEAQINLDTDLYSLGWFEGLMNSEPTQVEEQSYWSGYSLGQREYWAKKLGVEIPTEF</sequence>
<gene>
    <name evidence="1" type="ORF">H1P_4590002</name>
</gene>
<reference evidence="1 2" key="1">
    <citation type="submission" date="2019-01" db="EMBL/GenBank/DDBJ databases">
        <authorList>
            <person name="Brito A."/>
        </authorList>
    </citation>
    <scope>NUCLEOTIDE SEQUENCE [LARGE SCALE GENOMIC DNA]</scope>
    <source>
        <strain evidence="1">1</strain>
    </source>
</reference>
<keyword evidence="2" id="KW-1185">Reference proteome</keyword>